<evidence type="ECO:0000313" key="4">
    <source>
        <dbReference type="EMBL" id="MBA8682383.1"/>
    </source>
</evidence>
<evidence type="ECO:0000256" key="2">
    <source>
        <dbReference type="RuleBase" id="RU362097"/>
    </source>
</evidence>
<dbReference type="NCBIfam" id="TIGR01845">
    <property type="entry name" value="outer_NodT"/>
    <property type="match status" value="1"/>
</dbReference>
<protein>
    <submittedName>
        <fullName evidence="4">Efflux transporter outer membrane subunit</fullName>
    </submittedName>
</protein>
<keyword evidence="2" id="KW-0564">Palmitate</keyword>
<comment type="subcellular location">
    <subcellularLocation>
        <location evidence="2">Cell outer membrane</location>
        <topology evidence="2">Lipid-anchor</topology>
    </subcellularLocation>
</comment>
<keyword evidence="2" id="KW-0812">Transmembrane</keyword>
<name>A0A7W3FMS8_9GAMM</name>
<dbReference type="EMBL" id="JACGXS010000005">
    <property type="protein sequence ID" value="MBA8682383.1"/>
    <property type="molecule type" value="Genomic_DNA"/>
</dbReference>
<dbReference type="InterPro" id="IPR010131">
    <property type="entry name" value="MdtP/NodT-like"/>
</dbReference>
<reference evidence="4 5" key="1">
    <citation type="submission" date="2020-08" db="EMBL/GenBank/DDBJ databases">
        <title>Stenotrophomonas tumulicola JCM 30961.</title>
        <authorList>
            <person name="Deng Y."/>
        </authorList>
    </citation>
    <scope>NUCLEOTIDE SEQUENCE [LARGE SCALE GENOMIC DNA]</scope>
    <source>
        <strain evidence="4 5">JCM 30961</strain>
    </source>
</reference>
<dbReference type="Proteomes" id="UP000547058">
    <property type="component" value="Unassembled WGS sequence"/>
</dbReference>
<dbReference type="GO" id="GO:0009279">
    <property type="term" value="C:cell outer membrane"/>
    <property type="evidence" value="ECO:0007669"/>
    <property type="project" value="UniProtKB-SubCell"/>
</dbReference>
<dbReference type="SUPFAM" id="SSF56954">
    <property type="entry name" value="Outer membrane efflux proteins (OEP)"/>
    <property type="match status" value="1"/>
</dbReference>
<keyword evidence="3" id="KW-0175">Coiled coil</keyword>
<feature type="coiled-coil region" evidence="3">
    <location>
        <begin position="238"/>
        <end position="265"/>
    </location>
</feature>
<gene>
    <name evidence="4" type="ORF">H4O11_11265</name>
</gene>
<keyword evidence="2" id="KW-0472">Membrane</keyword>
<feature type="signal peptide" evidence="2">
    <location>
        <begin position="1"/>
        <end position="29"/>
    </location>
</feature>
<dbReference type="PANTHER" id="PTHR30203">
    <property type="entry name" value="OUTER MEMBRANE CATION EFFLUX PROTEIN"/>
    <property type="match status" value="1"/>
</dbReference>
<sequence>MRMNMTPARMIPTRLLLASALLTSLAGCASVGRYPVQAASVPASYGTGSSSLGSADTAPASGLDQPRADVRADAWWTGFGDAGLNRLVSRVLEANNDLAVAGLNVQQARLQAGLAGNALWPDPSLSTLGNSTSRPIDRSADWQRTGDYSTGISLQWEVDLWGKLRTQRDIAVWSAQATEEDRQNTALIAIGDAVNYYWNLAYLNQSIAAGAADLARQQRTLELVQARLDAGAASGMEVRQARQNLEAQRAAQSALEQQRVEARNALTVLLDGQPWPQTEEPQSLVGARSPTLQPGLPAELLARRPDLRAAELRLRNSLRQIHVTATSYYPTLSLNGGIGTSGPSLGEVLRNPVATLGAGLALPFLNLQRAQLNTDLAGTDYQIAAIQFRKTLYTALSEVDNALSARDQLAIQVAASQASFDEAVAVEHAEEVRYRVGATDLRDWLLAQQTRRQAELSLARVRQSQLANDVTLFKALGGSAG</sequence>
<dbReference type="InterPro" id="IPR003423">
    <property type="entry name" value="OMP_efflux"/>
</dbReference>
<evidence type="ECO:0000313" key="5">
    <source>
        <dbReference type="Proteomes" id="UP000547058"/>
    </source>
</evidence>
<dbReference type="AlphaFoldDB" id="A0A7W3FMS8"/>
<organism evidence="4 5">
    <name type="scientific">Stenotrophomonas tumulicola</name>
    <dbReference type="NCBI Taxonomy" id="1685415"/>
    <lineage>
        <taxon>Bacteria</taxon>
        <taxon>Pseudomonadati</taxon>
        <taxon>Pseudomonadota</taxon>
        <taxon>Gammaproteobacteria</taxon>
        <taxon>Lysobacterales</taxon>
        <taxon>Lysobacteraceae</taxon>
        <taxon>Stenotrophomonas</taxon>
    </lineage>
</organism>
<dbReference type="Gene3D" id="2.20.200.10">
    <property type="entry name" value="Outer membrane efflux proteins (OEP)"/>
    <property type="match status" value="1"/>
</dbReference>
<comment type="similarity">
    <text evidence="1 2">Belongs to the outer membrane factor (OMF) (TC 1.B.17) family.</text>
</comment>
<dbReference type="GO" id="GO:0015562">
    <property type="term" value="F:efflux transmembrane transporter activity"/>
    <property type="evidence" value="ECO:0007669"/>
    <property type="project" value="InterPro"/>
</dbReference>
<dbReference type="PROSITE" id="PS51257">
    <property type="entry name" value="PROKAR_LIPOPROTEIN"/>
    <property type="match status" value="1"/>
</dbReference>
<comment type="caution">
    <text evidence="4">The sequence shown here is derived from an EMBL/GenBank/DDBJ whole genome shotgun (WGS) entry which is preliminary data.</text>
</comment>
<keyword evidence="2" id="KW-0732">Signal</keyword>
<keyword evidence="5" id="KW-1185">Reference proteome</keyword>
<dbReference type="Pfam" id="PF02321">
    <property type="entry name" value="OEP"/>
    <property type="match status" value="2"/>
</dbReference>
<dbReference type="PANTHER" id="PTHR30203:SF32">
    <property type="entry name" value="CATION EFFLUX SYSTEM PROTEIN CUSC"/>
    <property type="match status" value="1"/>
</dbReference>
<dbReference type="Gene3D" id="1.20.1600.10">
    <property type="entry name" value="Outer membrane efflux proteins (OEP)"/>
    <property type="match status" value="1"/>
</dbReference>
<proteinExistence type="inferred from homology"/>
<evidence type="ECO:0000256" key="3">
    <source>
        <dbReference type="SAM" id="Coils"/>
    </source>
</evidence>
<accession>A0A7W3FMS8</accession>
<feature type="chain" id="PRO_5031589114" evidence="2">
    <location>
        <begin position="30"/>
        <end position="481"/>
    </location>
</feature>
<keyword evidence="2" id="KW-0449">Lipoprotein</keyword>
<keyword evidence="2" id="KW-1134">Transmembrane beta strand</keyword>
<evidence type="ECO:0000256" key="1">
    <source>
        <dbReference type="ARBA" id="ARBA00007613"/>
    </source>
</evidence>